<protein>
    <submittedName>
        <fullName evidence="4">Glyoxylate/hydroxypyruvate reductase A</fullName>
    </submittedName>
</protein>
<proteinExistence type="predicted"/>
<dbReference type="InterPro" id="IPR006140">
    <property type="entry name" value="D-isomer_DH_NAD-bd"/>
</dbReference>
<name>A0AAU7XFA6_9HYPH</name>
<keyword evidence="1" id="KW-0560">Oxidoreductase</keyword>
<dbReference type="Gene3D" id="3.40.50.720">
    <property type="entry name" value="NAD(P)-binding Rossmann-like Domain"/>
    <property type="match status" value="2"/>
</dbReference>
<dbReference type="InterPro" id="IPR036291">
    <property type="entry name" value="NAD(P)-bd_dom_sf"/>
</dbReference>
<evidence type="ECO:0000313" key="4">
    <source>
        <dbReference type="EMBL" id="XBY46431.1"/>
    </source>
</evidence>
<dbReference type="SUPFAM" id="SSF51735">
    <property type="entry name" value="NAD(P)-binding Rossmann-fold domains"/>
    <property type="match status" value="1"/>
</dbReference>
<dbReference type="PANTHER" id="PTHR43333:SF1">
    <property type="entry name" value="D-ISOMER SPECIFIC 2-HYDROXYACID DEHYDROGENASE NAD-BINDING DOMAIN-CONTAINING PROTEIN"/>
    <property type="match status" value="1"/>
</dbReference>
<sequence length="307" mass="33149">MAFFFNLTGERVKVFAPRFAADLPHVPFLTSTEGVDPASIRYLLTWMPPADIARYTNLEIVFSIGAGIDQIDPAALPKGVRLVRMVEEGIVRMMQEYVTLGVLALHRDLPGYLGQQADRVWKMRPVRQAPERRVGVLGLGQLGSAVLERLKPFGFPLAGWSRSPRAIEGVTTFHGADGLDAMLAETDILVCLLPLTPETTGILNADLFAKLPEGAGLVHVGRGPQLDQAALVAALDSGRLAGAVVDVTDPEPLPAEHPLWRHPKVILTPHVASVTQADGAARAVIENIRRHEAGLDPIGLIDPARGY</sequence>
<dbReference type="GO" id="GO:0016491">
    <property type="term" value="F:oxidoreductase activity"/>
    <property type="evidence" value="ECO:0007669"/>
    <property type="project" value="UniProtKB-KW"/>
</dbReference>
<dbReference type="Pfam" id="PF02826">
    <property type="entry name" value="2-Hacid_dh_C"/>
    <property type="match status" value="1"/>
</dbReference>
<dbReference type="GO" id="GO:0051287">
    <property type="term" value="F:NAD binding"/>
    <property type="evidence" value="ECO:0007669"/>
    <property type="project" value="InterPro"/>
</dbReference>
<accession>A0AAU7XFA6</accession>
<dbReference type="PANTHER" id="PTHR43333">
    <property type="entry name" value="2-HACID_DH_C DOMAIN-CONTAINING PROTEIN"/>
    <property type="match status" value="1"/>
</dbReference>
<dbReference type="AlphaFoldDB" id="A0AAU7XFA6"/>
<evidence type="ECO:0000256" key="2">
    <source>
        <dbReference type="ARBA" id="ARBA00023027"/>
    </source>
</evidence>
<dbReference type="KEGG" id="mflg:ABS361_09570"/>
<feature type="domain" description="D-isomer specific 2-hydroxyacid dehydrogenase NAD-binding" evidence="3">
    <location>
        <begin position="102"/>
        <end position="272"/>
    </location>
</feature>
<evidence type="ECO:0000259" key="3">
    <source>
        <dbReference type="Pfam" id="PF02826"/>
    </source>
</evidence>
<keyword evidence="2" id="KW-0520">NAD</keyword>
<reference evidence="4" key="1">
    <citation type="submission" date="2024-06" db="EMBL/GenBank/DDBJ databases">
        <title>Methylostella associata gen. nov., sp. nov., a novel Ancalomicrobiaceae-affiliated facultatively methylotrophic bacteria that feed on methanotrophs of the genus Methylococcus.</title>
        <authorList>
            <person name="Saltykova V."/>
            <person name="Danilova O.V."/>
            <person name="Oshkin I.Y."/>
            <person name="Belova S.E."/>
            <person name="Pimenov N.V."/>
            <person name="Dedysh S.N."/>
        </authorList>
    </citation>
    <scope>NUCLEOTIDE SEQUENCE</scope>
    <source>
        <strain evidence="4">S20</strain>
    </source>
</reference>
<dbReference type="EMBL" id="CP158568">
    <property type="protein sequence ID" value="XBY46431.1"/>
    <property type="molecule type" value="Genomic_DNA"/>
</dbReference>
<organism evidence="4">
    <name type="scientific">Methyloraptor flagellatus</name>
    <dbReference type="NCBI Taxonomy" id="3162530"/>
    <lineage>
        <taxon>Bacteria</taxon>
        <taxon>Pseudomonadati</taxon>
        <taxon>Pseudomonadota</taxon>
        <taxon>Alphaproteobacteria</taxon>
        <taxon>Hyphomicrobiales</taxon>
        <taxon>Ancalomicrobiaceae</taxon>
        <taxon>Methyloraptor</taxon>
    </lineage>
</organism>
<gene>
    <name evidence="4" type="ORF">ABS361_09570</name>
</gene>
<evidence type="ECO:0000256" key="1">
    <source>
        <dbReference type="ARBA" id="ARBA00023002"/>
    </source>
</evidence>
<dbReference type="RefSeq" id="WP_407051526.1">
    <property type="nucleotide sequence ID" value="NZ_CP158568.1"/>
</dbReference>
<dbReference type="CDD" id="cd12164">
    <property type="entry name" value="GDH_like_2"/>
    <property type="match status" value="1"/>
</dbReference>
<dbReference type="SUPFAM" id="SSF52283">
    <property type="entry name" value="Formate/glycerate dehydrogenase catalytic domain-like"/>
    <property type="match status" value="1"/>
</dbReference>